<keyword evidence="2" id="KW-1185">Reference proteome</keyword>
<dbReference type="AlphaFoldDB" id="A0A8C5LVP0"/>
<reference evidence="1" key="2">
    <citation type="submission" date="2025-09" db="UniProtKB">
        <authorList>
            <consortium name="Ensembl"/>
        </authorList>
    </citation>
    <scope>IDENTIFICATION</scope>
</reference>
<evidence type="ECO:0000313" key="1">
    <source>
        <dbReference type="Ensembl" id="ENSLLEP00000004959.1"/>
    </source>
</evidence>
<name>A0A8C5LVP0_9ANUR</name>
<accession>A0A8C5LVP0</accession>
<evidence type="ECO:0000313" key="2">
    <source>
        <dbReference type="Proteomes" id="UP000694569"/>
    </source>
</evidence>
<dbReference type="Proteomes" id="UP000694569">
    <property type="component" value="Unplaced"/>
</dbReference>
<dbReference type="OrthoDB" id="9393938at2759"/>
<reference evidence="1" key="1">
    <citation type="submission" date="2025-08" db="UniProtKB">
        <authorList>
            <consortium name="Ensembl"/>
        </authorList>
    </citation>
    <scope>IDENTIFICATION</scope>
</reference>
<dbReference type="Ensembl" id="ENSLLET00000005176.1">
    <property type="protein sequence ID" value="ENSLLEP00000004959.1"/>
    <property type="gene ID" value="ENSLLEG00000003168.1"/>
</dbReference>
<sequence length="322" mass="34861">MSLVIRQPSWEGPETTWMGLSSSITVHDTLCCHGLTAENVTPAMEGAHEDLPEEQKESLTLFTDSCIFNGSIDPDLQDLDENDNLGTAGLCASADPSVADTAKVSISREDPNFSEVDAVIRLEETASKTIGIPVEMGSESEKFENGINSVEAKQTIADEDYVATSDEIDKGYLNVLKSVLDPAADVLLKDTDVGEMSMPGVQLIYSAVIAQQRRKSDVAKDELRNNCNVVLDDHSGPCAIICSPSFSEMGPQGCFGECSLGPSRTTKENGIQNTVSNVDLNTFDKKLVFPNTTEPVQCLQITDHGAISITGYDHVRLRRKKV</sequence>
<organism evidence="1 2">
    <name type="scientific">Leptobrachium leishanense</name>
    <name type="common">Leishan spiny toad</name>
    <dbReference type="NCBI Taxonomy" id="445787"/>
    <lineage>
        <taxon>Eukaryota</taxon>
        <taxon>Metazoa</taxon>
        <taxon>Chordata</taxon>
        <taxon>Craniata</taxon>
        <taxon>Vertebrata</taxon>
        <taxon>Euteleostomi</taxon>
        <taxon>Amphibia</taxon>
        <taxon>Batrachia</taxon>
        <taxon>Anura</taxon>
        <taxon>Pelobatoidea</taxon>
        <taxon>Megophryidae</taxon>
        <taxon>Leptobrachium</taxon>
    </lineage>
</organism>
<proteinExistence type="predicted"/>
<protein>
    <submittedName>
        <fullName evidence="1">Uncharacterized protein</fullName>
    </submittedName>
</protein>